<dbReference type="Gene3D" id="3.30.2350.10">
    <property type="entry name" value="Pseudouridine synthase"/>
    <property type="match status" value="1"/>
</dbReference>
<dbReference type="InterPro" id="IPR020103">
    <property type="entry name" value="PsdUridine_synth_cat_dom_sf"/>
</dbReference>
<evidence type="ECO:0000256" key="1">
    <source>
        <dbReference type="SAM" id="MobiDB-lite"/>
    </source>
</evidence>
<dbReference type="GO" id="GO:0009982">
    <property type="term" value="F:pseudouridine synthase activity"/>
    <property type="evidence" value="ECO:0007669"/>
    <property type="project" value="InterPro"/>
</dbReference>
<dbReference type="GO" id="GO:0003723">
    <property type="term" value="F:RNA binding"/>
    <property type="evidence" value="ECO:0007669"/>
    <property type="project" value="InterPro"/>
</dbReference>
<reference evidence="2" key="1">
    <citation type="journal article" date="2015" name="PLoS ONE">
        <title>Comprehensive Evaluation of Toxoplasma gondii VEG and Neospora caninum LIV Genomes with Tachyzoite Stage Transcriptome and Proteome Defines Novel Transcript Features.</title>
        <authorList>
            <person name="Ramaprasad A."/>
            <person name="Mourier T."/>
            <person name="Naeem R."/>
            <person name="Malas T.B."/>
            <person name="Moussa E."/>
            <person name="Panigrahi A."/>
            <person name="Vermont S.J."/>
            <person name="Otto T.D."/>
            <person name="Wastling J."/>
            <person name="Pain A."/>
        </authorList>
    </citation>
    <scope>NUCLEOTIDE SEQUENCE</scope>
    <source>
        <strain evidence="2">Liverpool</strain>
    </source>
</reference>
<evidence type="ECO:0000313" key="2">
    <source>
        <dbReference type="EMBL" id="CEL66642.1"/>
    </source>
</evidence>
<organism evidence="2">
    <name type="scientific">Neospora caninum (strain Liverpool)</name>
    <dbReference type="NCBI Taxonomy" id="572307"/>
    <lineage>
        <taxon>Eukaryota</taxon>
        <taxon>Sar</taxon>
        <taxon>Alveolata</taxon>
        <taxon>Apicomplexa</taxon>
        <taxon>Conoidasida</taxon>
        <taxon>Coccidia</taxon>
        <taxon>Eucoccidiorida</taxon>
        <taxon>Eimeriorina</taxon>
        <taxon>Sarcocystidae</taxon>
        <taxon>Neospora</taxon>
    </lineage>
</organism>
<feature type="compositionally biased region" description="Polar residues" evidence="1">
    <location>
        <begin position="121"/>
        <end position="134"/>
    </location>
</feature>
<accession>A0A0F7UE82</accession>
<feature type="compositionally biased region" description="Polar residues" evidence="1">
    <location>
        <begin position="68"/>
        <end position="92"/>
    </location>
</feature>
<gene>
    <name evidence="2" type="ORF">BN1204_024530</name>
</gene>
<protein>
    <recommendedName>
        <fullName evidence="3">Pseudouridine synthase RsuA/RluA-like domain-containing protein</fullName>
    </recommendedName>
</protein>
<feature type="region of interest" description="Disordered" evidence="1">
    <location>
        <begin position="115"/>
        <end position="136"/>
    </location>
</feature>
<dbReference type="EMBL" id="LN714482">
    <property type="protein sequence ID" value="CEL66642.1"/>
    <property type="molecule type" value="Genomic_DNA"/>
</dbReference>
<dbReference type="AlphaFoldDB" id="A0A0F7UE82"/>
<feature type="compositionally biased region" description="Low complexity" evidence="1">
    <location>
        <begin position="57"/>
        <end position="67"/>
    </location>
</feature>
<dbReference type="SUPFAM" id="SSF55120">
    <property type="entry name" value="Pseudouridine synthase"/>
    <property type="match status" value="1"/>
</dbReference>
<proteinExistence type="predicted"/>
<sequence length="512" mass="55816">MPLPQLPLMPSPLFKSPSFSGVRHRLLSHTNLLSCGKRVFALTKKRTSGDVPRVSRRSVTTGSSDSRLQQAGTQLSLSCSSPRDPQSSPSLLGSRQTLAFSGFLGSASYDANDTGRPWRLSHNQTQHGGKTHSVSPELGQRLLGEGVEGNEVSQETFPREYFIRPSSRIIEPRDAGVVEESEECLDIGELLLSTPTAVVFNRDSSWQKGRNSGPKQGDASSGSWLFRATVGNAYLKLFHGIDLDATGAIAFLRRSSLQSSPELVRTAPHCVSVYLAVLRGHMPVDVVHCRSSVCSPSPGSLEWRLAGERTEGKAAYSIFRPIVQATLAEQPVTLVEIRHVQGPSVVPRLHAASLGHSVIGDAIYSSEANRRCHPRCDKHLMLHSWILKIAPPFVKEAVYVEAPDTLSSELGMKPRSLADCYLADDSVISPDFSFFGEQQITAEEDAVNTNAKISAHAGLSRRIPADGSVEVVCDSPTVSRDLTSRSSGRKYHRLHSKYSDNNTYWDKLGGAH</sequence>
<dbReference type="GO" id="GO:0001522">
    <property type="term" value="P:pseudouridine synthesis"/>
    <property type="evidence" value="ECO:0007669"/>
    <property type="project" value="InterPro"/>
</dbReference>
<feature type="region of interest" description="Disordered" evidence="1">
    <location>
        <begin position="45"/>
        <end position="92"/>
    </location>
</feature>
<name>A0A0F7UE82_NEOCL</name>
<evidence type="ECO:0008006" key="3">
    <source>
        <dbReference type="Google" id="ProtNLM"/>
    </source>
</evidence>